<dbReference type="AlphaFoldDB" id="A0A7W5P8W5"/>
<accession>A0A7W5P8W5</accession>
<evidence type="ECO:0000313" key="1">
    <source>
        <dbReference type="EMBL" id="MBB3329059.1"/>
    </source>
</evidence>
<reference evidence="1 2" key="1">
    <citation type="submission" date="2020-08" db="EMBL/GenBank/DDBJ databases">
        <title>Sequencing the genomes of 1000 actinobacteria strains.</title>
        <authorList>
            <person name="Klenk H.-P."/>
        </authorList>
    </citation>
    <scope>NUCLEOTIDE SEQUENCE [LARGE SCALE GENOMIC DNA]</scope>
    <source>
        <strain evidence="1 2">DSM 11053</strain>
    </source>
</reference>
<dbReference type="EMBL" id="JACHZG010000012">
    <property type="protein sequence ID" value="MBB3329059.1"/>
    <property type="molecule type" value="Genomic_DNA"/>
</dbReference>
<organism evidence="1 2">
    <name type="scientific">Microlunatus antarcticus</name>
    <dbReference type="NCBI Taxonomy" id="53388"/>
    <lineage>
        <taxon>Bacteria</taxon>
        <taxon>Bacillati</taxon>
        <taxon>Actinomycetota</taxon>
        <taxon>Actinomycetes</taxon>
        <taxon>Propionibacteriales</taxon>
        <taxon>Propionibacteriaceae</taxon>
        <taxon>Microlunatus</taxon>
    </lineage>
</organism>
<protein>
    <submittedName>
        <fullName evidence="1">Uncharacterized protein</fullName>
    </submittedName>
</protein>
<dbReference type="Proteomes" id="UP000565572">
    <property type="component" value="Unassembled WGS sequence"/>
</dbReference>
<dbReference type="InterPro" id="IPR011200">
    <property type="entry name" value="UCP012608"/>
</dbReference>
<keyword evidence="2" id="KW-1185">Reference proteome</keyword>
<gene>
    <name evidence="1" type="ORF">FHX39_004056</name>
</gene>
<proteinExistence type="predicted"/>
<name>A0A7W5P8W5_9ACTN</name>
<sequence>MRPDPAVTDADVGPGVLRPAVAEAAHRAGTGTVGLVELGGPGPSAATDFRVVGHRPVPTCPGPEVVLRGTVDPRELESLPDVVAQVPDGVLPVVVTTWALSALVPVRRLRFLQLLDAAATHRTVAWVSVEGVGVAPGVPTLGDRPASGHSIVGVTLLRHATRHAEAVARCWSRGRQLAWLAEGGAADGNGAGD</sequence>
<dbReference type="Pfam" id="PF10094">
    <property type="entry name" value="DUF2332"/>
    <property type="match status" value="1"/>
</dbReference>
<dbReference type="RefSeq" id="WP_198424094.1">
    <property type="nucleotide sequence ID" value="NZ_JACHZG010000012.1"/>
</dbReference>
<comment type="caution">
    <text evidence="1">The sequence shown here is derived from an EMBL/GenBank/DDBJ whole genome shotgun (WGS) entry which is preliminary data.</text>
</comment>
<evidence type="ECO:0000313" key="2">
    <source>
        <dbReference type="Proteomes" id="UP000565572"/>
    </source>
</evidence>